<keyword evidence="7" id="KW-0472">Membrane</keyword>
<keyword evidence="9" id="KW-0067">ATP-binding</keyword>
<reference evidence="10" key="1">
    <citation type="journal article" date="2019" name="Int. J. Syst. Evol. Microbiol.">
        <title>The Global Catalogue of Microorganisms (GCM) 10K type strain sequencing project: providing services to taxonomists for standard genome sequencing and annotation.</title>
        <authorList>
            <consortium name="The Broad Institute Genomics Platform"/>
            <consortium name="The Broad Institute Genome Sequencing Center for Infectious Disease"/>
            <person name="Wu L."/>
            <person name="Ma J."/>
        </authorList>
    </citation>
    <scope>NUCLEOTIDE SEQUENCE [LARGE SCALE GENOMIC DNA]</scope>
    <source>
        <strain evidence="10">CCUG 66188</strain>
    </source>
</reference>
<keyword evidence="3" id="KW-0597">Phosphoprotein</keyword>
<dbReference type="Proteomes" id="UP001596353">
    <property type="component" value="Unassembled WGS sequence"/>
</dbReference>
<dbReference type="EC" id="2.7.13.3" evidence="2"/>
<comment type="caution">
    <text evidence="9">The sequence shown here is derived from an EMBL/GenBank/DDBJ whole genome shotgun (WGS) entry which is preliminary data.</text>
</comment>
<comment type="catalytic activity">
    <reaction evidence="1">
        <text>ATP + protein L-histidine = ADP + protein N-phospho-L-histidine.</text>
        <dbReference type="EC" id="2.7.13.3"/>
    </reaction>
</comment>
<dbReference type="PROSITE" id="PS50109">
    <property type="entry name" value="HIS_KIN"/>
    <property type="match status" value="1"/>
</dbReference>
<dbReference type="InterPro" id="IPR003594">
    <property type="entry name" value="HATPase_dom"/>
</dbReference>
<keyword evidence="5" id="KW-0812">Transmembrane</keyword>
<evidence type="ECO:0000256" key="4">
    <source>
        <dbReference type="ARBA" id="ARBA00022679"/>
    </source>
</evidence>
<evidence type="ECO:0000313" key="10">
    <source>
        <dbReference type="Proteomes" id="UP001596353"/>
    </source>
</evidence>
<dbReference type="InterPro" id="IPR005467">
    <property type="entry name" value="His_kinase_dom"/>
</dbReference>
<name>A0ABW2B1T0_9RHOB</name>
<evidence type="ECO:0000256" key="2">
    <source>
        <dbReference type="ARBA" id="ARBA00012438"/>
    </source>
</evidence>
<evidence type="ECO:0000256" key="7">
    <source>
        <dbReference type="ARBA" id="ARBA00022989"/>
    </source>
</evidence>
<accession>A0ABW2B1T0</accession>
<keyword evidence="7" id="KW-1133">Transmembrane helix</keyword>
<evidence type="ECO:0000256" key="1">
    <source>
        <dbReference type="ARBA" id="ARBA00000085"/>
    </source>
</evidence>
<dbReference type="Gene3D" id="3.30.565.10">
    <property type="entry name" value="Histidine kinase-like ATPase, C-terminal domain"/>
    <property type="match status" value="1"/>
</dbReference>
<dbReference type="SUPFAM" id="SSF55874">
    <property type="entry name" value="ATPase domain of HSP90 chaperone/DNA topoisomerase II/histidine kinase"/>
    <property type="match status" value="1"/>
</dbReference>
<dbReference type="Pfam" id="PF02518">
    <property type="entry name" value="HATPase_c"/>
    <property type="match status" value="1"/>
</dbReference>
<evidence type="ECO:0000259" key="8">
    <source>
        <dbReference type="PROSITE" id="PS50109"/>
    </source>
</evidence>
<dbReference type="PANTHER" id="PTHR45436:SF8">
    <property type="entry name" value="HISTIDINE KINASE"/>
    <property type="match status" value="1"/>
</dbReference>
<dbReference type="InterPro" id="IPR036890">
    <property type="entry name" value="HATPase_C_sf"/>
</dbReference>
<feature type="domain" description="Histidine kinase" evidence="8">
    <location>
        <begin position="1"/>
        <end position="65"/>
    </location>
</feature>
<keyword evidence="10" id="KW-1185">Reference proteome</keyword>
<keyword evidence="9" id="KW-0547">Nucleotide-binding</keyword>
<evidence type="ECO:0000256" key="3">
    <source>
        <dbReference type="ARBA" id="ARBA00022553"/>
    </source>
</evidence>
<gene>
    <name evidence="9" type="ORF">ACFQFQ_04595</name>
</gene>
<protein>
    <recommendedName>
        <fullName evidence="2">histidine kinase</fullName>
        <ecNumber evidence="2">2.7.13.3</ecNumber>
    </recommendedName>
</protein>
<keyword evidence="4" id="KW-0808">Transferase</keyword>
<evidence type="ECO:0000256" key="6">
    <source>
        <dbReference type="ARBA" id="ARBA00022777"/>
    </source>
</evidence>
<dbReference type="PANTHER" id="PTHR45436">
    <property type="entry name" value="SENSOR HISTIDINE KINASE YKOH"/>
    <property type="match status" value="1"/>
</dbReference>
<dbReference type="GO" id="GO:0005524">
    <property type="term" value="F:ATP binding"/>
    <property type="evidence" value="ECO:0007669"/>
    <property type="project" value="UniProtKB-KW"/>
</dbReference>
<evidence type="ECO:0000313" key="9">
    <source>
        <dbReference type="EMBL" id="MFC6758954.1"/>
    </source>
</evidence>
<organism evidence="9 10">
    <name type="scientific">Sulfitobacter porphyrae</name>
    <dbReference type="NCBI Taxonomy" id="1246864"/>
    <lineage>
        <taxon>Bacteria</taxon>
        <taxon>Pseudomonadati</taxon>
        <taxon>Pseudomonadota</taxon>
        <taxon>Alphaproteobacteria</taxon>
        <taxon>Rhodobacterales</taxon>
        <taxon>Roseobacteraceae</taxon>
        <taxon>Sulfitobacter</taxon>
    </lineage>
</organism>
<proteinExistence type="predicted"/>
<evidence type="ECO:0000256" key="5">
    <source>
        <dbReference type="ARBA" id="ARBA00022692"/>
    </source>
</evidence>
<dbReference type="EMBL" id="JBHSWG010000001">
    <property type="protein sequence ID" value="MFC6758954.1"/>
    <property type="molecule type" value="Genomic_DNA"/>
</dbReference>
<sequence>MADTGPGIPVKERDKVLDRLYRLDRSRNTPGNGLGLSLVAAVAALHGAELVLGDNEPGLKVDLRF</sequence>
<dbReference type="InterPro" id="IPR050428">
    <property type="entry name" value="TCS_sensor_his_kinase"/>
</dbReference>
<keyword evidence="6" id="KW-0418">Kinase</keyword>